<evidence type="ECO:0000256" key="2">
    <source>
        <dbReference type="ARBA" id="ARBA00022490"/>
    </source>
</evidence>
<comment type="caution">
    <text evidence="8">The sequence shown here is derived from an EMBL/GenBank/DDBJ whole genome shotgun (WGS) entry which is preliminary data.</text>
</comment>
<dbReference type="GO" id="GO:0005634">
    <property type="term" value="C:nucleus"/>
    <property type="evidence" value="ECO:0007669"/>
    <property type="project" value="TreeGrafter"/>
</dbReference>
<dbReference type="InterPro" id="IPR055443">
    <property type="entry name" value="HEAT_ECM29"/>
</dbReference>
<dbReference type="InterPro" id="IPR024372">
    <property type="entry name" value="Ecm29_N"/>
</dbReference>
<dbReference type="Gene3D" id="1.25.10.10">
    <property type="entry name" value="Leucine-rich Repeat Variant"/>
    <property type="match status" value="2"/>
</dbReference>
<evidence type="ECO:0000256" key="3">
    <source>
        <dbReference type="ARBA" id="ARBA00022737"/>
    </source>
</evidence>
<evidence type="ECO:0000256" key="1">
    <source>
        <dbReference type="ARBA" id="ARBA00004496"/>
    </source>
</evidence>
<reference evidence="8" key="2">
    <citation type="submission" date="2023-06" db="EMBL/GenBank/DDBJ databases">
        <authorList>
            <consortium name="Lawrence Berkeley National Laboratory"/>
            <person name="Haridas S."/>
            <person name="Hensen N."/>
            <person name="Bonometti L."/>
            <person name="Westerberg I."/>
            <person name="Brannstrom I.O."/>
            <person name="Guillou S."/>
            <person name="Cros-Aarteil S."/>
            <person name="Calhoun S."/>
            <person name="Kuo A."/>
            <person name="Mondo S."/>
            <person name="Pangilinan J."/>
            <person name="Riley R."/>
            <person name="Labutti K."/>
            <person name="Andreopoulos B."/>
            <person name="Lipzen A."/>
            <person name="Chen C."/>
            <person name="Yanf M."/>
            <person name="Daum C."/>
            <person name="Ng V."/>
            <person name="Clum A."/>
            <person name="Steindorff A."/>
            <person name="Ohm R."/>
            <person name="Martin F."/>
            <person name="Silar P."/>
            <person name="Natvig D."/>
            <person name="Lalanne C."/>
            <person name="Gautier V."/>
            <person name="Ament-Velasquez S.L."/>
            <person name="Kruys A."/>
            <person name="Hutchinson M.I."/>
            <person name="Powell A.J."/>
            <person name="Barry K."/>
            <person name="Miller A.N."/>
            <person name="Grigoriev I.V."/>
            <person name="Debuchy R."/>
            <person name="Gladieux P."/>
            <person name="Thoren M.H."/>
            <person name="Johannesson H."/>
        </authorList>
    </citation>
    <scope>NUCLEOTIDE SEQUENCE</scope>
    <source>
        <strain evidence="8">CBS 958.72</strain>
    </source>
</reference>
<dbReference type="EMBL" id="JAULSN010000001">
    <property type="protein sequence ID" value="KAK3382730.1"/>
    <property type="molecule type" value="Genomic_DNA"/>
</dbReference>
<comment type="subcellular location">
    <subcellularLocation>
        <location evidence="1">Cytoplasm</location>
    </subcellularLocation>
</comment>
<evidence type="ECO:0000256" key="4">
    <source>
        <dbReference type="ARBA" id="ARBA00022942"/>
    </source>
</evidence>
<evidence type="ECO:0000313" key="8">
    <source>
        <dbReference type="EMBL" id="KAK3382730.1"/>
    </source>
</evidence>
<dbReference type="InterPro" id="IPR016024">
    <property type="entry name" value="ARM-type_fold"/>
</dbReference>
<keyword evidence="9" id="KW-1185">Reference proteome</keyword>
<reference evidence="8" key="1">
    <citation type="journal article" date="2023" name="Mol. Phylogenet. Evol.">
        <title>Genome-scale phylogeny and comparative genomics of the fungal order Sordariales.</title>
        <authorList>
            <person name="Hensen N."/>
            <person name="Bonometti L."/>
            <person name="Westerberg I."/>
            <person name="Brannstrom I.O."/>
            <person name="Guillou S."/>
            <person name="Cros-Aarteil S."/>
            <person name="Calhoun S."/>
            <person name="Haridas S."/>
            <person name="Kuo A."/>
            <person name="Mondo S."/>
            <person name="Pangilinan J."/>
            <person name="Riley R."/>
            <person name="LaButti K."/>
            <person name="Andreopoulos B."/>
            <person name="Lipzen A."/>
            <person name="Chen C."/>
            <person name="Yan M."/>
            <person name="Daum C."/>
            <person name="Ng V."/>
            <person name="Clum A."/>
            <person name="Steindorff A."/>
            <person name="Ohm R.A."/>
            <person name="Martin F."/>
            <person name="Silar P."/>
            <person name="Natvig D.O."/>
            <person name="Lalanne C."/>
            <person name="Gautier V."/>
            <person name="Ament-Velasquez S.L."/>
            <person name="Kruys A."/>
            <person name="Hutchinson M.I."/>
            <person name="Powell A.J."/>
            <person name="Barry K."/>
            <person name="Miller A.N."/>
            <person name="Grigoriev I.V."/>
            <person name="Debuchy R."/>
            <person name="Gladieux P."/>
            <person name="Hiltunen Thoren M."/>
            <person name="Johannesson H."/>
        </authorList>
    </citation>
    <scope>NUCLEOTIDE SEQUENCE</scope>
    <source>
        <strain evidence="8">CBS 958.72</strain>
    </source>
</reference>
<dbReference type="InterPro" id="IPR011989">
    <property type="entry name" value="ARM-like"/>
</dbReference>
<dbReference type="Pfam" id="PF24492">
    <property type="entry name" value="HEAT_ECM29"/>
    <property type="match status" value="1"/>
</dbReference>
<dbReference type="Pfam" id="PF13001">
    <property type="entry name" value="ECM29_N"/>
    <property type="match status" value="1"/>
</dbReference>
<keyword evidence="4 8" id="KW-0647">Proteasome</keyword>
<keyword evidence="3" id="KW-0677">Repeat</keyword>
<feature type="domain" description="Proteasome component Ecm29 N-terminal" evidence="6">
    <location>
        <begin position="13"/>
        <end position="519"/>
    </location>
</feature>
<dbReference type="SUPFAM" id="SSF48371">
    <property type="entry name" value="ARM repeat"/>
    <property type="match status" value="2"/>
</dbReference>
<dbReference type="PANTHER" id="PTHR23346:SF19">
    <property type="entry name" value="PROTEASOME ADAPTER AND SCAFFOLD PROTEIN ECM29"/>
    <property type="match status" value="1"/>
</dbReference>
<evidence type="ECO:0000259" key="7">
    <source>
        <dbReference type="Pfam" id="PF24492"/>
    </source>
</evidence>
<feature type="region of interest" description="Disordered" evidence="5">
    <location>
        <begin position="1682"/>
        <end position="1716"/>
    </location>
</feature>
<keyword evidence="2" id="KW-0963">Cytoplasm</keyword>
<dbReference type="GO" id="GO:0043248">
    <property type="term" value="P:proteasome assembly"/>
    <property type="evidence" value="ECO:0007669"/>
    <property type="project" value="InterPro"/>
</dbReference>
<dbReference type="Proteomes" id="UP001287356">
    <property type="component" value="Unassembled WGS sequence"/>
</dbReference>
<evidence type="ECO:0000313" key="9">
    <source>
        <dbReference type="Proteomes" id="UP001287356"/>
    </source>
</evidence>
<organism evidence="8 9">
    <name type="scientific">Lasiosphaeria ovina</name>
    <dbReference type="NCBI Taxonomy" id="92902"/>
    <lineage>
        <taxon>Eukaryota</taxon>
        <taxon>Fungi</taxon>
        <taxon>Dikarya</taxon>
        <taxon>Ascomycota</taxon>
        <taxon>Pezizomycotina</taxon>
        <taxon>Sordariomycetes</taxon>
        <taxon>Sordariomycetidae</taxon>
        <taxon>Sordariales</taxon>
        <taxon>Lasiosphaeriaceae</taxon>
        <taxon>Lasiosphaeria</taxon>
    </lineage>
</organism>
<dbReference type="GO" id="GO:0060090">
    <property type="term" value="F:molecular adaptor activity"/>
    <property type="evidence" value="ECO:0007669"/>
    <property type="project" value="InterPro"/>
</dbReference>
<dbReference type="GO" id="GO:0036503">
    <property type="term" value="P:ERAD pathway"/>
    <property type="evidence" value="ECO:0007669"/>
    <property type="project" value="TreeGrafter"/>
</dbReference>
<dbReference type="Pfam" id="PF23731">
    <property type="entry name" value="ARM_ECM29_C"/>
    <property type="match status" value="1"/>
</dbReference>
<sequence length="1899" mass="208210">MAASTESRELELVEKVDFRILAVANNVAKLQPLLNTYLPPLLLKAGSEHASVRDKVTQICQRLKTFIQAPGIVLPVAALLAQYKKSDAALVMYFDLVFVQHSLARLDVEDRRPLIPVVLRGISAVSDTSAATLPTLFNVFLRLLPDLKLPSRGSQGDAAFRKDIGLEDPKDAEFVAERLGKLLLFRLNNPPLAKLPGLTEDDIRFLTLGKPETWNPTSGLSLPLTRIKVTGFLASGAFTDEERFMPAVYAAAASDSRVSGPGDDMLKRCVVSLENIDLVNKLFRAHSKLPPPYRIRILALLTKSQVSTTLPQVLDVFEDNVNKQRATPESHGEQHAPVSQALKATSGLELTKLHWALFEYINWIGRIGPSQPGYGPIGAQLVYKLQEFINNQGFPVGEGLSRDDLSLRERAYETMGVVGRRSELKPSEFLAIIWFLLMGLLKDPAPEVVVGIDSALSSLVSVFKPGHGLDHLLGSLLEGFMLQQISGPVVRSVRHAVTKYANECLPLSDITARWIDIVAIAGYEGERSDVVEEGQKGLDPWTYHAHTDGSVALPDWRAMTHAYFGDLRPPIQPETWISNLVNEVPQPTRDVDMDARSLPQFPNFGPLSPRAFPVALDYIKRIIFLTALKDFKLETGWERRLETLVYSDLATRHAIRGYLVSTMESANDSQRLTDLIDIAFQGMVKERNTDAARQQCAQSFVDIASFSPWLNLKWHWLRAGELLFLVKSNKKEVRVIGARAFGILAGHRRNDPASVAGYTSTLVQIIDTRETAVGSELNAVEGAFLALAHMLSRHVYARTDDSYVYDTTDWSRKFPTLDKVSSSSLSTQEALFDAYSQLWTAGIGLVPGADQETTAVYISKSFIDPLFVQAKKGNEKATHALGRLAISLPPAATEPDADGNSILQTILDKLYSLYEIKQADSHFTVGEALAAAVACWDAEVVQLTVDVESGNDSYLTPKRSGHVTAVLEKLLADCKSTKPSLLKASGIWLFCFIQHCSHLPEVQARLRECQVAFMRLLSARDELVQETASRGLALVYEKGDEGLKGELVRDLVSAFTGSGPQLKVDQDTELFEAGALPTGEGKSVTSYKDIMSLANEVGDQSLVYKFMSLATNAATWSTRSAFGRFGLSSILSESEVDPKLYPKLYRYRFDPNRNVQKSMNDIWKALVKNSGAVLEEHFDAIMNDLLKSILGKEWRVREASCAAIADLISGRPFGKYEAYYAKIWAAALKVLDDVKTTVRNAALNLCISLSTTLVRQLEESGTTASAKAMMNEALPFLLSDKGIESSVEDVKLFSTMTITKIAKSGGKSLRPYIPVMVPHLLGLLSTIEPEGINYYYQRVAEDKRDQIDKLRSAIVSQSPIAEAIEDCLRSVDADVMAKLCPKLEETVKTAIGMPSKIGCSRVLTTLAIRHGADFAPYSSRFLQQMLKHILDKNDEVSKAYARATAYIIRVVPPEGTRFPPQIIKLYFGAEGEAQRQKVADAVLALSKISPDHFSALENELLPLAYVAKHDTDEYVQKEFEEVWNKHAGGVFTVHRYTAEIVELLLKALDSPQWALKHAGALATGSFAAAVSSGKTVSGASAVAVLETIWPVYDRALALKTFPDKEKLLEPFPDFVRASKPLWEKKGAALGDQLKKVALREAKRNNDEYRPHALRCLWKFAAARDDLDMLLSDIAPLVRPHMDVSEDPDAMDVDRPTKKSKLSGGGGSSSSSSSNSNLKTETAWAAIEAAARGYNRAKMAADPFAALADVVAAVDTKKPGEIGAPFIAGPEFDAIRPAFWYECAAEIFDDAAKGAAAAAAVAVAAEGQQQRREILAWFFATLDLPRADTGTEHQRLARAKAVLAVAGLGLGLGVSGGLGQVRVGEQETVADCVARVSDPSVERSADVLRVWKDCAAKLLL</sequence>
<proteinExistence type="predicted"/>
<evidence type="ECO:0000259" key="6">
    <source>
        <dbReference type="Pfam" id="PF13001"/>
    </source>
</evidence>
<accession>A0AAE0NJR3</accession>
<dbReference type="PANTHER" id="PTHR23346">
    <property type="entry name" value="TRANSLATIONAL ACTIVATOR GCN1-RELATED"/>
    <property type="match status" value="1"/>
</dbReference>
<protein>
    <submittedName>
        <fullName evidence="8">Proteasome stabiliser-domain-containing protein</fullName>
    </submittedName>
</protein>
<feature type="domain" description="Proteasome adapter and scaffold protein ECM29 HEAT-repeat" evidence="7">
    <location>
        <begin position="1309"/>
        <end position="1454"/>
    </location>
</feature>
<evidence type="ECO:0000256" key="5">
    <source>
        <dbReference type="SAM" id="MobiDB-lite"/>
    </source>
</evidence>
<name>A0AAE0NJR3_9PEZI</name>
<gene>
    <name evidence="8" type="ORF">B0T24DRAFT_714763</name>
</gene>
<dbReference type="GO" id="GO:0005737">
    <property type="term" value="C:cytoplasm"/>
    <property type="evidence" value="ECO:0007669"/>
    <property type="project" value="UniProtKB-SubCell"/>
</dbReference>
<dbReference type="GO" id="GO:0000502">
    <property type="term" value="C:proteasome complex"/>
    <property type="evidence" value="ECO:0007669"/>
    <property type="project" value="UniProtKB-KW"/>
</dbReference>